<sequence>MKFLHLKLLIPGLQLINITAHRHSLNFPRVVFILMVMLMASSSLLLGDVKPLRHAVLLSLLTLQVLTR</sequence>
<keyword evidence="1" id="KW-0812">Transmembrane</keyword>
<accession>A0A1J1J1V4</accession>
<dbReference type="AlphaFoldDB" id="A0A1J1J1V4"/>
<keyword evidence="3" id="KW-1185">Reference proteome</keyword>
<name>A0A1J1J1V4_9DIPT</name>
<evidence type="ECO:0000313" key="3">
    <source>
        <dbReference type="Proteomes" id="UP000183832"/>
    </source>
</evidence>
<keyword evidence="1" id="KW-0472">Membrane</keyword>
<evidence type="ECO:0000313" key="2">
    <source>
        <dbReference type="EMBL" id="CRL05740.1"/>
    </source>
</evidence>
<dbReference type="Proteomes" id="UP000183832">
    <property type="component" value="Unassembled WGS sequence"/>
</dbReference>
<reference evidence="2 3" key="1">
    <citation type="submission" date="2015-04" db="EMBL/GenBank/DDBJ databases">
        <authorList>
            <person name="Syromyatnikov M.Y."/>
            <person name="Popov V.N."/>
        </authorList>
    </citation>
    <scope>NUCLEOTIDE SEQUENCE [LARGE SCALE GENOMIC DNA]</scope>
</reference>
<keyword evidence="1" id="KW-1133">Transmembrane helix</keyword>
<proteinExistence type="predicted"/>
<feature type="transmembrane region" description="Helical" evidence="1">
    <location>
        <begin position="30"/>
        <end position="49"/>
    </location>
</feature>
<gene>
    <name evidence="2" type="ORF">CLUMA_CG018769</name>
</gene>
<evidence type="ECO:0000256" key="1">
    <source>
        <dbReference type="SAM" id="Phobius"/>
    </source>
</evidence>
<organism evidence="2 3">
    <name type="scientific">Clunio marinus</name>
    <dbReference type="NCBI Taxonomy" id="568069"/>
    <lineage>
        <taxon>Eukaryota</taxon>
        <taxon>Metazoa</taxon>
        <taxon>Ecdysozoa</taxon>
        <taxon>Arthropoda</taxon>
        <taxon>Hexapoda</taxon>
        <taxon>Insecta</taxon>
        <taxon>Pterygota</taxon>
        <taxon>Neoptera</taxon>
        <taxon>Endopterygota</taxon>
        <taxon>Diptera</taxon>
        <taxon>Nematocera</taxon>
        <taxon>Chironomoidea</taxon>
        <taxon>Chironomidae</taxon>
        <taxon>Clunio</taxon>
    </lineage>
</organism>
<protein>
    <submittedName>
        <fullName evidence="2">CLUMA_CG018769, isoform A</fullName>
    </submittedName>
</protein>
<dbReference type="EMBL" id="CVRI01000065">
    <property type="protein sequence ID" value="CRL05740.1"/>
    <property type="molecule type" value="Genomic_DNA"/>
</dbReference>